<sequence>MCKVVQPDEITSIGARVKDIVCVVTQNKVPEKATKLS</sequence>
<keyword evidence="2" id="KW-1185">Reference proteome</keyword>
<organism evidence="1">
    <name type="scientific">Solanum lycopersicum</name>
    <name type="common">Tomato</name>
    <name type="synonym">Lycopersicon esculentum</name>
    <dbReference type="NCBI Taxonomy" id="4081"/>
    <lineage>
        <taxon>Eukaryota</taxon>
        <taxon>Viridiplantae</taxon>
        <taxon>Streptophyta</taxon>
        <taxon>Embryophyta</taxon>
        <taxon>Tracheophyta</taxon>
        <taxon>Spermatophyta</taxon>
        <taxon>Magnoliopsida</taxon>
        <taxon>eudicotyledons</taxon>
        <taxon>Gunneridae</taxon>
        <taxon>Pentapetalae</taxon>
        <taxon>asterids</taxon>
        <taxon>lamiids</taxon>
        <taxon>Solanales</taxon>
        <taxon>Solanaceae</taxon>
        <taxon>Solanoideae</taxon>
        <taxon>Solaneae</taxon>
        <taxon>Solanum</taxon>
        <taxon>Solanum subgen. Lycopersicon</taxon>
    </lineage>
</organism>
<dbReference type="AlphaFoldDB" id="K4CZY2"/>
<proteinExistence type="predicted"/>
<dbReference type="HOGENOM" id="CLU_3352034_0_0_1"/>
<dbReference type="Gramene" id="Solyc10g047180.1.1">
    <property type="protein sequence ID" value="Solyc10g047180.1.1"/>
    <property type="gene ID" value="Solyc10g047180.1"/>
</dbReference>
<dbReference type="InParanoid" id="K4CZY2"/>
<protein>
    <submittedName>
        <fullName evidence="1">Uncharacterized protein</fullName>
    </submittedName>
</protein>
<dbReference type="EnsemblPlants" id="Solyc10g047180.1.1">
    <property type="protein sequence ID" value="Solyc10g047180.1.1"/>
    <property type="gene ID" value="Solyc10g047180.1"/>
</dbReference>
<reference evidence="1" key="1">
    <citation type="journal article" date="2012" name="Nature">
        <title>The tomato genome sequence provides insights into fleshy fruit evolution.</title>
        <authorList>
            <consortium name="Tomato Genome Consortium"/>
        </authorList>
    </citation>
    <scope>NUCLEOTIDE SEQUENCE [LARGE SCALE GENOMIC DNA]</scope>
    <source>
        <strain evidence="1">cv. Heinz 1706</strain>
    </source>
</reference>
<reference evidence="1" key="2">
    <citation type="submission" date="2015-06" db="UniProtKB">
        <authorList>
            <consortium name="EnsemblPlants"/>
        </authorList>
    </citation>
    <scope>IDENTIFICATION</scope>
    <source>
        <strain evidence="1">cv. Heinz 1706</strain>
    </source>
</reference>
<dbReference type="PaxDb" id="4081-Solyc10g047180.1.1"/>
<dbReference type="Proteomes" id="UP000004994">
    <property type="component" value="Chromosome 10"/>
</dbReference>
<evidence type="ECO:0000313" key="2">
    <source>
        <dbReference type="Proteomes" id="UP000004994"/>
    </source>
</evidence>
<accession>K4CZY2</accession>
<name>K4CZY2_SOLLC</name>
<evidence type="ECO:0000313" key="1">
    <source>
        <dbReference type="EnsemblPlants" id="Solyc10g047180.1.1"/>
    </source>
</evidence>